<evidence type="ECO:0000313" key="1">
    <source>
        <dbReference type="EMBL" id="KKM03041.1"/>
    </source>
</evidence>
<dbReference type="AlphaFoldDB" id="A0A0F9JB18"/>
<organism evidence="1">
    <name type="scientific">marine sediment metagenome</name>
    <dbReference type="NCBI Taxonomy" id="412755"/>
    <lineage>
        <taxon>unclassified sequences</taxon>
        <taxon>metagenomes</taxon>
        <taxon>ecological metagenomes</taxon>
    </lineage>
</organism>
<proteinExistence type="predicted"/>
<name>A0A0F9JB18_9ZZZZ</name>
<gene>
    <name evidence="1" type="ORF">LCGC14_1778400</name>
</gene>
<dbReference type="EMBL" id="LAZR01016779">
    <property type="protein sequence ID" value="KKM03041.1"/>
    <property type="molecule type" value="Genomic_DNA"/>
</dbReference>
<accession>A0A0F9JB18</accession>
<sequence length="145" mass="16469">MSDQQKEPARLYQPKGFTDHPQIMEALEPYMKENNTGDLKYFEGLPASKAADILHLLPAQLIKDQQNGGPPMGKLIEVGLEFGRVWFMGYVVGSERDDERFSLEGFFAPKDIADAVLARLDCDKPDEWSEVDFADQGKVMKAWWD</sequence>
<comment type="caution">
    <text evidence="1">The sequence shown here is derived from an EMBL/GenBank/DDBJ whole genome shotgun (WGS) entry which is preliminary data.</text>
</comment>
<protein>
    <submittedName>
        <fullName evidence="1">Uncharacterized protein</fullName>
    </submittedName>
</protein>
<reference evidence="1" key="1">
    <citation type="journal article" date="2015" name="Nature">
        <title>Complex archaea that bridge the gap between prokaryotes and eukaryotes.</title>
        <authorList>
            <person name="Spang A."/>
            <person name="Saw J.H."/>
            <person name="Jorgensen S.L."/>
            <person name="Zaremba-Niedzwiedzka K."/>
            <person name="Martijn J."/>
            <person name="Lind A.E."/>
            <person name="van Eijk R."/>
            <person name="Schleper C."/>
            <person name="Guy L."/>
            <person name="Ettema T.J."/>
        </authorList>
    </citation>
    <scope>NUCLEOTIDE SEQUENCE</scope>
</reference>